<dbReference type="SUPFAM" id="SSF52833">
    <property type="entry name" value="Thioredoxin-like"/>
    <property type="match status" value="1"/>
</dbReference>
<gene>
    <name evidence="2" type="ORF">DOO78_14340</name>
</gene>
<dbReference type="PANTHER" id="PTHR43968:SF6">
    <property type="entry name" value="GLUTATHIONE S-TRANSFERASE OMEGA"/>
    <property type="match status" value="1"/>
</dbReference>
<dbReference type="AlphaFoldDB" id="A0A327M7Q6"/>
<reference evidence="3" key="1">
    <citation type="submission" date="2018-06" db="EMBL/GenBank/DDBJ databases">
        <authorList>
            <person name="Khan S.A."/>
        </authorList>
    </citation>
    <scope>NUCLEOTIDE SEQUENCE [LARGE SCALE GENOMIC DNA]</scope>
    <source>
        <strain evidence="3">DB-1506</strain>
    </source>
</reference>
<evidence type="ECO:0000313" key="3">
    <source>
        <dbReference type="Proteomes" id="UP000249065"/>
    </source>
</evidence>
<protein>
    <submittedName>
        <fullName evidence="2">Glutathione S-transferase</fullName>
    </submittedName>
</protein>
<dbReference type="CDD" id="cd03049">
    <property type="entry name" value="GST_N_3"/>
    <property type="match status" value="1"/>
</dbReference>
<dbReference type="Pfam" id="PF13409">
    <property type="entry name" value="GST_N_2"/>
    <property type="match status" value="1"/>
</dbReference>
<dbReference type="Pfam" id="PF13410">
    <property type="entry name" value="GST_C_2"/>
    <property type="match status" value="1"/>
</dbReference>
<keyword evidence="2" id="KW-0808">Transferase</keyword>
<evidence type="ECO:0000259" key="1">
    <source>
        <dbReference type="PROSITE" id="PS50404"/>
    </source>
</evidence>
<dbReference type="GO" id="GO:0016740">
    <property type="term" value="F:transferase activity"/>
    <property type="evidence" value="ECO:0007669"/>
    <property type="project" value="UniProtKB-KW"/>
</dbReference>
<dbReference type="InterPro" id="IPR004045">
    <property type="entry name" value="Glutathione_S-Trfase_N"/>
</dbReference>
<dbReference type="OrthoDB" id="9795329at2"/>
<dbReference type="PANTHER" id="PTHR43968">
    <property type="match status" value="1"/>
</dbReference>
<comment type="caution">
    <text evidence="2">The sequence shown here is derived from an EMBL/GenBank/DDBJ whole genome shotgun (WGS) entry which is preliminary data.</text>
</comment>
<dbReference type="EMBL" id="QLIX01000010">
    <property type="protein sequence ID" value="RAI58334.1"/>
    <property type="molecule type" value="Genomic_DNA"/>
</dbReference>
<dbReference type="PROSITE" id="PS50404">
    <property type="entry name" value="GST_NTER"/>
    <property type="match status" value="1"/>
</dbReference>
<organism evidence="2 3">
    <name type="scientific">Roseicella frigidaeris</name>
    <dbReference type="NCBI Taxonomy" id="2230885"/>
    <lineage>
        <taxon>Bacteria</taxon>
        <taxon>Pseudomonadati</taxon>
        <taxon>Pseudomonadota</taxon>
        <taxon>Alphaproteobacteria</taxon>
        <taxon>Acetobacterales</taxon>
        <taxon>Roseomonadaceae</taxon>
        <taxon>Roseicella</taxon>
    </lineage>
</organism>
<accession>A0A327M7Q6</accession>
<dbReference type="CDD" id="cd03205">
    <property type="entry name" value="GST_C_6"/>
    <property type="match status" value="1"/>
</dbReference>
<feature type="domain" description="GST N-terminal" evidence="1">
    <location>
        <begin position="1"/>
        <end position="80"/>
    </location>
</feature>
<dbReference type="SUPFAM" id="SSF47616">
    <property type="entry name" value="GST C-terminal domain-like"/>
    <property type="match status" value="1"/>
</dbReference>
<dbReference type="InterPro" id="IPR036249">
    <property type="entry name" value="Thioredoxin-like_sf"/>
</dbReference>
<dbReference type="InterPro" id="IPR036282">
    <property type="entry name" value="Glutathione-S-Trfase_C_sf"/>
</dbReference>
<proteinExistence type="predicted"/>
<dbReference type="Gene3D" id="3.40.30.10">
    <property type="entry name" value="Glutaredoxin"/>
    <property type="match status" value="1"/>
</dbReference>
<evidence type="ECO:0000313" key="2">
    <source>
        <dbReference type="EMBL" id="RAI58334.1"/>
    </source>
</evidence>
<name>A0A327M7Q6_9PROT</name>
<keyword evidence="3" id="KW-1185">Reference proteome</keyword>
<dbReference type="InterPro" id="IPR050983">
    <property type="entry name" value="GST_Omega/HSP26"/>
</dbReference>
<dbReference type="GO" id="GO:0005737">
    <property type="term" value="C:cytoplasm"/>
    <property type="evidence" value="ECO:0007669"/>
    <property type="project" value="TreeGrafter"/>
</dbReference>
<dbReference type="Proteomes" id="UP000249065">
    <property type="component" value="Unassembled WGS sequence"/>
</dbReference>
<dbReference type="Gene3D" id="1.20.1050.10">
    <property type="match status" value="1"/>
</dbReference>
<sequence length="201" mass="21777">MKLFHSAASPFVRKVTVCAAELGIALERLPSAAHPIDRDKTIIPLNPLGKVPTLILEDGTALFDSRVICEYLDSQAGGGRLFPAAGPARWRALTEQSLGDGMLDAGILLRYEGVVRPPEKQSEAWRAGQMDKIACGLAELETRAAGFGERVDIGTITIGCTLGWLDFRFGDLGWRQGRPQLAAWFERFAQRPSMAGSQPAA</sequence>